<dbReference type="CDD" id="cd01324">
    <property type="entry name" value="cbb3_Oxidase_CcoQ"/>
    <property type="match status" value="1"/>
</dbReference>
<dbReference type="EMBL" id="PHIG01000047">
    <property type="protein sequence ID" value="PJK28287.1"/>
    <property type="molecule type" value="Genomic_DNA"/>
</dbReference>
<dbReference type="InterPro" id="IPR008621">
    <property type="entry name" value="Cbb3-typ_cyt_oxidase_comp"/>
</dbReference>
<evidence type="ECO:0000313" key="3">
    <source>
        <dbReference type="Proteomes" id="UP000229498"/>
    </source>
</evidence>
<protein>
    <submittedName>
        <fullName evidence="2">CcoQ/FixQ family Cbb3-type cytochrome c oxidase assembly chaperone</fullName>
    </submittedName>
</protein>
<dbReference type="Proteomes" id="UP000229498">
    <property type="component" value="Unassembled WGS sequence"/>
</dbReference>
<keyword evidence="1" id="KW-0812">Transmembrane</keyword>
<proteinExistence type="predicted"/>
<reference evidence="2 3" key="1">
    <citation type="submission" date="2017-11" db="EMBL/GenBank/DDBJ databases">
        <title>Draft genome sequence of Rhizobiales bacterium SY3-13.</title>
        <authorList>
            <person name="Sun C."/>
        </authorList>
    </citation>
    <scope>NUCLEOTIDE SEQUENCE [LARGE SCALE GENOMIC DNA]</scope>
    <source>
        <strain evidence="2 3">SY3-13</strain>
    </source>
</reference>
<keyword evidence="3" id="KW-1185">Reference proteome</keyword>
<gene>
    <name evidence="2" type="ORF">CVT23_18110</name>
</gene>
<sequence>MDHETLRHFADTWGLVFLVLVFSAAVLRLFRPGAREYYRNAAHQPLQDDQEPKS</sequence>
<organism evidence="2 3">
    <name type="scientific">Minwuia thermotolerans</name>
    <dbReference type="NCBI Taxonomy" id="2056226"/>
    <lineage>
        <taxon>Bacteria</taxon>
        <taxon>Pseudomonadati</taxon>
        <taxon>Pseudomonadota</taxon>
        <taxon>Alphaproteobacteria</taxon>
        <taxon>Minwuiales</taxon>
        <taxon>Minwuiaceae</taxon>
        <taxon>Minwuia</taxon>
    </lineage>
</organism>
<accession>A0A2M9FXV2</accession>
<comment type="caution">
    <text evidence="2">The sequence shown here is derived from an EMBL/GenBank/DDBJ whole genome shotgun (WGS) entry which is preliminary data.</text>
</comment>
<name>A0A2M9FXV2_9PROT</name>
<keyword evidence="1" id="KW-0472">Membrane</keyword>
<dbReference type="RefSeq" id="WP_109794734.1">
    <property type="nucleotide sequence ID" value="NZ_PHIG01000047.1"/>
</dbReference>
<dbReference type="AlphaFoldDB" id="A0A2M9FXV2"/>
<keyword evidence="1" id="KW-1133">Transmembrane helix</keyword>
<feature type="transmembrane region" description="Helical" evidence="1">
    <location>
        <begin position="12"/>
        <end position="30"/>
    </location>
</feature>
<dbReference type="Pfam" id="PF05545">
    <property type="entry name" value="FixQ"/>
    <property type="match status" value="1"/>
</dbReference>
<evidence type="ECO:0000313" key="2">
    <source>
        <dbReference type="EMBL" id="PJK28287.1"/>
    </source>
</evidence>
<evidence type="ECO:0000256" key="1">
    <source>
        <dbReference type="SAM" id="Phobius"/>
    </source>
</evidence>